<dbReference type="InterPro" id="IPR029465">
    <property type="entry name" value="ATPgrasp_TupA"/>
</dbReference>
<dbReference type="EMBL" id="CP136964">
    <property type="protein sequence ID" value="WOS95483.1"/>
    <property type="molecule type" value="Genomic_DNA"/>
</dbReference>
<proteinExistence type="predicted"/>
<dbReference type="KEGG" id="nmy:CJ229_005115"/>
<dbReference type="Proteomes" id="UP000243626">
    <property type="component" value="Chromosome"/>
</dbReference>
<dbReference type="Pfam" id="PF14305">
    <property type="entry name" value="ATPgrasp_TupA"/>
    <property type="match status" value="1"/>
</dbReference>
<name>A0AAF1BQX6_9STAP</name>
<evidence type="ECO:0000313" key="1">
    <source>
        <dbReference type="EMBL" id="WOS95483.1"/>
    </source>
</evidence>
<evidence type="ECO:0000313" key="2">
    <source>
        <dbReference type="Proteomes" id="UP000243626"/>
    </source>
</evidence>
<dbReference type="RefSeq" id="WP_317846519.1">
    <property type="nucleotide sequence ID" value="NZ_CP136964.1"/>
</dbReference>
<reference evidence="1 2" key="2">
    <citation type="submission" date="2023-10" db="EMBL/GenBank/DDBJ databases">
        <authorList>
            <person name="Choi B."/>
        </authorList>
    </citation>
    <scope>NUCLEOTIDE SEQUENCE [LARGE SCALE GENOMIC DNA]</scope>
    <source>
        <strain evidence="1 2">UMB0959</strain>
    </source>
</reference>
<keyword evidence="2" id="KW-1185">Reference proteome</keyword>
<dbReference type="Gene3D" id="3.30.470.20">
    <property type="entry name" value="ATP-grasp fold, B domain"/>
    <property type="match status" value="1"/>
</dbReference>
<protein>
    <submittedName>
        <fullName evidence="1">ATP-grasp fold amidoligase family protein</fullName>
    </submittedName>
</protein>
<dbReference type="SUPFAM" id="SSF56059">
    <property type="entry name" value="Glutathione synthetase ATP-binding domain-like"/>
    <property type="match status" value="1"/>
</dbReference>
<sequence>MNINRVNLKRILRKLLYKGITKNIYVYLSNIKIFLNKNLTDKEFIKKNFIKNTGITPNLENPKEFHEKVLWLKIHYRNPLMKKCSDKYRVRQYVEEKGFSNYLMNIYGAYKSFDDIDFKELPDKVFIKTNHASGLNMMIDKNNTNLKKAKKYFDKAQNFNYYKRSREWNYDGISPLLVVEPFLDMKKFNDYKFFVLDGKVEFFTICDNLTDANGIQSLSESSINYYDKNLNLLDDIGLLRPALTKEIQFSKDLDKMWKAAEKLAAEFPYCRVDFIVSEDEVYFGEMTFYSNGGNLVIKPRERSIEMGSNIKLDDIDSRYLI</sequence>
<organism evidence="1 2">
    <name type="scientific">Nosocomiicoccus massiliensis</name>
    <dbReference type="NCBI Taxonomy" id="1232430"/>
    <lineage>
        <taxon>Bacteria</taxon>
        <taxon>Bacillati</taxon>
        <taxon>Bacillota</taxon>
        <taxon>Bacilli</taxon>
        <taxon>Bacillales</taxon>
        <taxon>Staphylococcaceae</taxon>
        <taxon>Nosocomiicoccus</taxon>
    </lineage>
</organism>
<reference evidence="2" key="1">
    <citation type="submission" date="2017-09" db="EMBL/GenBank/DDBJ databases">
        <title>Bacterial strain isolated from the female urinary microbiota.</title>
        <authorList>
            <person name="Thomas-White K."/>
            <person name="Kumar N."/>
            <person name="Forster S."/>
            <person name="Putonti C."/>
            <person name="Lawley T."/>
            <person name="Wolfe A.J."/>
        </authorList>
    </citation>
    <scope>NUCLEOTIDE SEQUENCE [LARGE SCALE GENOMIC DNA]</scope>
    <source>
        <strain evidence="2">UMB0959</strain>
    </source>
</reference>
<accession>A0AAF1BQX6</accession>
<gene>
    <name evidence="1" type="ORF">CJ229_005115</name>
</gene>
<dbReference type="AlphaFoldDB" id="A0AAF1BQX6"/>